<dbReference type="InterPro" id="IPR050143">
    <property type="entry name" value="TRIM/RBCC"/>
</dbReference>
<evidence type="ECO:0000313" key="1">
    <source>
        <dbReference type="EMBL" id="KYO19862.1"/>
    </source>
</evidence>
<evidence type="ECO:0000313" key="2">
    <source>
        <dbReference type="Proteomes" id="UP000050525"/>
    </source>
</evidence>
<dbReference type="Proteomes" id="UP000050525">
    <property type="component" value="Unassembled WGS sequence"/>
</dbReference>
<gene>
    <name evidence="1" type="ORF">Y1Q_0006826</name>
</gene>
<proteinExistence type="predicted"/>
<protein>
    <submittedName>
        <fullName evidence="1">Uncharacterized protein</fullName>
    </submittedName>
</protein>
<name>A0A151M5S4_ALLMI</name>
<dbReference type="AlphaFoldDB" id="A0A151M5S4"/>
<dbReference type="STRING" id="8496.A0A151M5S4"/>
<dbReference type="eggNOG" id="KOG2177">
    <property type="taxonomic scope" value="Eukaryota"/>
</dbReference>
<reference evidence="1 2" key="1">
    <citation type="journal article" date="2012" name="Genome Biol.">
        <title>Sequencing three crocodilian genomes to illuminate the evolution of archosaurs and amniotes.</title>
        <authorList>
            <person name="St John J.A."/>
            <person name="Braun E.L."/>
            <person name="Isberg S.R."/>
            <person name="Miles L.G."/>
            <person name="Chong A.Y."/>
            <person name="Gongora J."/>
            <person name="Dalzell P."/>
            <person name="Moran C."/>
            <person name="Bed'hom B."/>
            <person name="Abzhanov A."/>
            <person name="Burgess S.C."/>
            <person name="Cooksey A.M."/>
            <person name="Castoe T.A."/>
            <person name="Crawford N.G."/>
            <person name="Densmore L.D."/>
            <person name="Drew J.C."/>
            <person name="Edwards S.V."/>
            <person name="Faircloth B.C."/>
            <person name="Fujita M.K."/>
            <person name="Greenwold M.J."/>
            <person name="Hoffmann F.G."/>
            <person name="Howard J.M."/>
            <person name="Iguchi T."/>
            <person name="Janes D.E."/>
            <person name="Khan S.Y."/>
            <person name="Kohno S."/>
            <person name="de Koning A.J."/>
            <person name="Lance S.L."/>
            <person name="McCarthy F.M."/>
            <person name="McCormack J.E."/>
            <person name="Merchant M.E."/>
            <person name="Peterson D.G."/>
            <person name="Pollock D.D."/>
            <person name="Pourmand N."/>
            <person name="Raney B.J."/>
            <person name="Roessler K.A."/>
            <person name="Sanford J.R."/>
            <person name="Sawyer R.H."/>
            <person name="Schmidt C.J."/>
            <person name="Triplett E.W."/>
            <person name="Tuberville T.D."/>
            <person name="Venegas-Anaya M."/>
            <person name="Howard J.T."/>
            <person name="Jarvis E.D."/>
            <person name="Guillette L.J.Jr."/>
            <person name="Glenn T.C."/>
            <person name="Green R.E."/>
            <person name="Ray D.A."/>
        </authorList>
    </citation>
    <scope>NUCLEOTIDE SEQUENCE [LARGE SCALE GENOMIC DNA]</scope>
    <source>
        <strain evidence="1">KSC_2009_1</strain>
    </source>
</reference>
<accession>A0A151M5S4</accession>
<dbReference type="EMBL" id="AKHW03006526">
    <property type="protein sequence ID" value="KYO19862.1"/>
    <property type="molecule type" value="Genomic_DNA"/>
</dbReference>
<dbReference type="PANTHER" id="PTHR24103">
    <property type="entry name" value="E3 UBIQUITIN-PROTEIN LIGASE TRIM"/>
    <property type="match status" value="1"/>
</dbReference>
<keyword evidence="2" id="KW-1185">Reference proteome</keyword>
<organism evidence="1 2">
    <name type="scientific">Alligator mississippiensis</name>
    <name type="common">American alligator</name>
    <dbReference type="NCBI Taxonomy" id="8496"/>
    <lineage>
        <taxon>Eukaryota</taxon>
        <taxon>Metazoa</taxon>
        <taxon>Chordata</taxon>
        <taxon>Craniata</taxon>
        <taxon>Vertebrata</taxon>
        <taxon>Euteleostomi</taxon>
        <taxon>Archelosauria</taxon>
        <taxon>Archosauria</taxon>
        <taxon>Crocodylia</taxon>
        <taxon>Alligatoridae</taxon>
        <taxon>Alligatorinae</taxon>
        <taxon>Alligator</taxon>
    </lineage>
</organism>
<sequence length="175" mass="19546">MASPLQRTGSIFLCALPAGQELAPQSSWKLAACCSSCVQRTLFGAASRQWQQIQTQLQLLRGEREGLEALRGNESQKHQEYQQKAAAERQKIVAAFERLRQFLEEQEQLMLAELGEVESSIEKSQGETVTQLSEEISHLANLIRELEGKCQQAASDLLQDMRSTLSRYVAPPDSP</sequence>
<comment type="caution">
    <text evidence="1">The sequence shown here is derived from an EMBL/GenBank/DDBJ whole genome shotgun (WGS) entry which is preliminary data.</text>
</comment>